<dbReference type="InterPro" id="IPR012610">
    <property type="entry name" value="SASP_SspH"/>
</dbReference>
<dbReference type="GO" id="GO:0030435">
    <property type="term" value="P:sporulation resulting in formation of a cellular spore"/>
    <property type="evidence" value="ECO:0007669"/>
    <property type="project" value="UniProtKB-KW"/>
</dbReference>
<comment type="induction">
    <text evidence="4">Expressed only in the forespore compartment of sporulating cells.</text>
</comment>
<evidence type="ECO:0000313" key="5">
    <source>
        <dbReference type="EMBL" id="SET21216.1"/>
    </source>
</evidence>
<evidence type="ECO:0000256" key="2">
    <source>
        <dbReference type="ARBA" id="ARBA00006573"/>
    </source>
</evidence>
<comment type="subcellular location">
    <subcellularLocation>
        <location evidence="1 4">Spore core</location>
    </subcellularLocation>
</comment>
<dbReference type="AlphaFoldDB" id="A0A1I0CNH1"/>
<dbReference type="RefSeq" id="WP_090869029.1">
    <property type="nucleotide sequence ID" value="NZ_FOHE01000007.1"/>
</dbReference>
<evidence type="ECO:0000256" key="4">
    <source>
        <dbReference type="HAMAP-Rule" id="MF_00667"/>
    </source>
</evidence>
<gene>
    <name evidence="4" type="primary">sspH</name>
    <name evidence="5" type="ORF">SAMN05216389_1074</name>
</gene>
<dbReference type="OrthoDB" id="1683648at2"/>
<dbReference type="GO" id="GO:0030436">
    <property type="term" value="P:asexual sporulation"/>
    <property type="evidence" value="ECO:0007669"/>
    <property type="project" value="UniProtKB-UniRule"/>
</dbReference>
<evidence type="ECO:0000256" key="1">
    <source>
        <dbReference type="ARBA" id="ARBA00004288"/>
    </source>
</evidence>
<name>A0A1I0CNH1_9BACI</name>
<proteinExistence type="evidence at transcript level"/>
<dbReference type="EMBL" id="FOHE01000007">
    <property type="protein sequence ID" value="SET21216.1"/>
    <property type="molecule type" value="Genomic_DNA"/>
</dbReference>
<dbReference type="STRING" id="930131.SAMN05216389_1074"/>
<keyword evidence="6" id="KW-1185">Reference proteome</keyword>
<dbReference type="Proteomes" id="UP000198618">
    <property type="component" value="Unassembled WGS sequence"/>
</dbReference>
<dbReference type="HAMAP" id="MF_00667">
    <property type="entry name" value="SspH"/>
    <property type="match status" value="1"/>
</dbReference>
<comment type="similarity">
    <text evidence="2 4">Belongs to the SspH family.</text>
</comment>
<dbReference type="NCBIfam" id="TIGR02861">
    <property type="entry name" value="SASP_H"/>
    <property type="match status" value="1"/>
</dbReference>
<dbReference type="GO" id="GO:0042601">
    <property type="term" value="C:endospore-forming forespore"/>
    <property type="evidence" value="ECO:0007669"/>
    <property type="project" value="InterPro"/>
</dbReference>
<accession>A0A1I0CNH1</accession>
<evidence type="ECO:0000256" key="3">
    <source>
        <dbReference type="ARBA" id="ARBA00022969"/>
    </source>
</evidence>
<keyword evidence="3 4" id="KW-0749">Sporulation</keyword>
<organism evidence="5 6">
    <name type="scientific">Oceanobacillus limi</name>
    <dbReference type="NCBI Taxonomy" id="930131"/>
    <lineage>
        <taxon>Bacteria</taxon>
        <taxon>Bacillati</taxon>
        <taxon>Bacillota</taxon>
        <taxon>Bacilli</taxon>
        <taxon>Bacillales</taxon>
        <taxon>Bacillaceae</taxon>
        <taxon>Oceanobacillus</taxon>
    </lineage>
</organism>
<dbReference type="Pfam" id="PF08141">
    <property type="entry name" value="SspH"/>
    <property type="match status" value="1"/>
</dbReference>
<reference evidence="5 6" key="1">
    <citation type="submission" date="2016-10" db="EMBL/GenBank/DDBJ databases">
        <authorList>
            <person name="de Groot N.N."/>
        </authorList>
    </citation>
    <scope>NUCLEOTIDE SEQUENCE [LARGE SCALE GENOMIC DNA]</scope>
    <source>
        <strain evidence="5 6">IBRC-M 10780</strain>
    </source>
</reference>
<protein>
    <recommendedName>
        <fullName evidence="4">Small, acid-soluble spore protein H</fullName>
        <shortName evidence="4">SASP H</shortName>
    </recommendedName>
</protein>
<sequence length="62" mass="7077">MDKHRAQEIMSSPTMINVSYHGIPVYLQEVPLNGDKAKVFPLDEMHNEQEVDLNGLFEEGPH</sequence>
<evidence type="ECO:0000313" key="6">
    <source>
        <dbReference type="Proteomes" id="UP000198618"/>
    </source>
</evidence>